<evidence type="ECO:0000313" key="3">
    <source>
        <dbReference type="Proteomes" id="UP001596138"/>
    </source>
</evidence>
<accession>A0ABW1SYJ1</accession>
<reference evidence="3" key="1">
    <citation type="journal article" date="2019" name="Int. J. Syst. Evol. Microbiol.">
        <title>The Global Catalogue of Microorganisms (GCM) 10K type strain sequencing project: providing services to taxonomists for standard genome sequencing and annotation.</title>
        <authorList>
            <consortium name="The Broad Institute Genomics Platform"/>
            <consortium name="The Broad Institute Genome Sequencing Center for Infectious Disease"/>
            <person name="Wu L."/>
            <person name="Ma J."/>
        </authorList>
    </citation>
    <scope>NUCLEOTIDE SEQUENCE [LARGE SCALE GENOMIC DNA]</scope>
    <source>
        <strain evidence="3">CGMCC 4.7317</strain>
    </source>
</reference>
<keyword evidence="3" id="KW-1185">Reference proteome</keyword>
<sequence length="137" mass="14310">MTKQRGWTVGALVAVIVGVVAALGVSSGWFGSGSPGIDSSKSGVIVRYDGRDYWVSDYEVADAVLGETLATDLLFQDTTADVKAIEGQDPAVTVAAYLPPLSSASPTAGWRLVSTDPGYWTDQENVRANAALFVTAP</sequence>
<protein>
    <submittedName>
        <fullName evidence="2">Uncharacterized protein</fullName>
    </submittedName>
</protein>
<proteinExistence type="predicted"/>
<organism evidence="2 3">
    <name type="scientific">Longivirga aurantiaca</name>
    <dbReference type="NCBI Taxonomy" id="1837743"/>
    <lineage>
        <taxon>Bacteria</taxon>
        <taxon>Bacillati</taxon>
        <taxon>Actinomycetota</taxon>
        <taxon>Actinomycetes</taxon>
        <taxon>Sporichthyales</taxon>
        <taxon>Sporichthyaceae</taxon>
        <taxon>Longivirga</taxon>
    </lineage>
</organism>
<dbReference type="RefSeq" id="WP_386764724.1">
    <property type="nucleotide sequence ID" value="NZ_JBHSTI010000008.1"/>
</dbReference>
<keyword evidence="1" id="KW-0472">Membrane</keyword>
<evidence type="ECO:0000313" key="2">
    <source>
        <dbReference type="EMBL" id="MFC6237433.1"/>
    </source>
</evidence>
<dbReference type="EMBL" id="JBHSTI010000008">
    <property type="protein sequence ID" value="MFC6237433.1"/>
    <property type="molecule type" value="Genomic_DNA"/>
</dbReference>
<name>A0ABW1SYJ1_9ACTN</name>
<comment type="caution">
    <text evidence="2">The sequence shown here is derived from an EMBL/GenBank/DDBJ whole genome shotgun (WGS) entry which is preliminary data.</text>
</comment>
<feature type="transmembrane region" description="Helical" evidence="1">
    <location>
        <begin position="7"/>
        <end position="30"/>
    </location>
</feature>
<dbReference type="Proteomes" id="UP001596138">
    <property type="component" value="Unassembled WGS sequence"/>
</dbReference>
<keyword evidence="1" id="KW-1133">Transmembrane helix</keyword>
<gene>
    <name evidence="2" type="ORF">ACFQGU_06060</name>
</gene>
<evidence type="ECO:0000256" key="1">
    <source>
        <dbReference type="SAM" id="Phobius"/>
    </source>
</evidence>
<keyword evidence="1" id="KW-0812">Transmembrane</keyword>